<gene>
    <name evidence="1" type="ORF">CR513_30131</name>
</gene>
<feature type="non-terminal residue" evidence="1">
    <location>
        <position position="1"/>
    </location>
</feature>
<proteinExistence type="predicted"/>
<dbReference type="Proteomes" id="UP000257109">
    <property type="component" value="Unassembled WGS sequence"/>
</dbReference>
<reference evidence="1" key="1">
    <citation type="submission" date="2018-05" db="EMBL/GenBank/DDBJ databases">
        <title>Draft genome of Mucuna pruriens seed.</title>
        <authorList>
            <person name="Nnadi N.E."/>
            <person name="Vos R."/>
            <person name="Hasami M.H."/>
            <person name="Devisetty U.K."/>
            <person name="Aguiy J.C."/>
        </authorList>
    </citation>
    <scope>NUCLEOTIDE SEQUENCE [LARGE SCALE GENOMIC DNA]</scope>
    <source>
        <strain evidence="1">JCA_2017</strain>
    </source>
</reference>
<accession>A0A371GD64</accession>
<sequence>MPASIYKSLNFGDLESTRMTIQLANRRRDIREVKAEVNSASKTSVEVGLSVHARAEVDSVSEDRKQAKAESILNNQSGIYPGQYESATIAKGRGHVGQLVPKLNQVGQSDLKLTNDTSSSPPPPIEMKPLLSHLKYAYLDIEQQLPVIIANNLHRE</sequence>
<keyword evidence="2" id="KW-1185">Reference proteome</keyword>
<evidence type="ECO:0000313" key="2">
    <source>
        <dbReference type="Proteomes" id="UP000257109"/>
    </source>
</evidence>
<name>A0A371GD64_MUCPR</name>
<evidence type="ECO:0000313" key="1">
    <source>
        <dbReference type="EMBL" id="RDX88293.1"/>
    </source>
</evidence>
<comment type="caution">
    <text evidence="1">The sequence shown here is derived from an EMBL/GenBank/DDBJ whole genome shotgun (WGS) entry which is preliminary data.</text>
</comment>
<dbReference type="EMBL" id="QJKJ01005984">
    <property type="protein sequence ID" value="RDX88293.1"/>
    <property type="molecule type" value="Genomic_DNA"/>
</dbReference>
<protein>
    <submittedName>
        <fullName evidence="1">Uncharacterized protein</fullName>
    </submittedName>
</protein>
<organism evidence="1 2">
    <name type="scientific">Mucuna pruriens</name>
    <name type="common">Velvet bean</name>
    <name type="synonym">Dolichos pruriens</name>
    <dbReference type="NCBI Taxonomy" id="157652"/>
    <lineage>
        <taxon>Eukaryota</taxon>
        <taxon>Viridiplantae</taxon>
        <taxon>Streptophyta</taxon>
        <taxon>Embryophyta</taxon>
        <taxon>Tracheophyta</taxon>
        <taxon>Spermatophyta</taxon>
        <taxon>Magnoliopsida</taxon>
        <taxon>eudicotyledons</taxon>
        <taxon>Gunneridae</taxon>
        <taxon>Pentapetalae</taxon>
        <taxon>rosids</taxon>
        <taxon>fabids</taxon>
        <taxon>Fabales</taxon>
        <taxon>Fabaceae</taxon>
        <taxon>Papilionoideae</taxon>
        <taxon>50 kb inversion clade</taxon>
        <taxon>NPAAA clade</taxon>
        <taxon>indigoferoid/millettioid clade</taxon>
        <taxon>Phaseoleae</taxon>
        <taxon>Mucuna</taxon>
    </lineage>
</organism>
<dbReference type="AlphaFoldDB" id="A0A371GD64"/>